<proteinExistence type="predicted"/>
<keyword evidence="3" id="KW-1185">Reference proteome</keyword>
<protein>
    <submittedName>
        <fullName evidence="2">Uncharacterized protein</fullName>
    </submittedName>
</protein>
<sequence length="67" mass="7369">ATRRVRKRSQCSEESERDRRRSEENERQNKTQTTPVRGVERGDAAATVATSRGHAAKATKGEGATGK</sequence>
<dbReference type="EMBL" id="LXQA011266712">
    <property type="protein sequence ID" value="MCI91239.1"/>
    <property type="molecule type" value="Genomic_DNA"/>
</dbReference>
<reference evidence="2 3" key="1">
    <citation type="journal article" date="2018" name="Front. Plant Sci.">
        <title>Red Clover (Trifolium pratense) and Zigzag Clover (T. medium) - A Picture of Genomic Similarities and Differences.</title>
        <authorList>
            <person name="Dluhosova J."/>
            <person name="Istvanek J."/>
            <person name="Nedelnik J."/>
            <person name="Repkova J."/>
        </authorList>
    </citation>
    <scope>NUCLEOTIDE SEQUENCE [LARGE SCALE GENOMIC DNA]</scope>
    <source>
        <strain evidence="3">cv. 10/8</strain>
        <tissue evidence="2">Leaf</tissue>
    </source>
</reference>
<dbReference type="AlphaFoldDB" id="A0A392VUV7"/>
<accession>A0A392VUV7</accession>
<feature type="region of interest" description="Disordered" evidence="1">
    <location>
        <begin position="1"/>
        <end position="67"/>
    </location>
</feature>
<organism evidence="2 3">
    <name type="scientific">Trifolium medium</name>
    <dbReference type="NCBI Taxonomy" id="97028"/>
    <lineage>
        <taxon>Eukaryota</taxon>
        <taxon>Viridiplantae</taxon>
        <taxon>Streptophyta</taxon>
        <taxon>Embryophyta</taxon>
        <taxon>Tracheophyta</taxon>
        <taxon>Spermatophyta</taxon>
        <taxon>Magnoliopsida</taxon>
        <taxon>eudicotyledons</taxon>
        <taxon>Gunneridae</taxon>
        <taxon>Pentapetalae</taxon>
        <taxon>rosids</taxon>
        <taxon>fabids</taxon>
        <taxon>Fabales</taxon>
        <taxon>Fabaceae</taxon>
        <taxon>Papilionoideae</taxon>
        <taxon>50 kb inversion clade</taxon>
        <taxon>NPAAA clade</taxon>
        <taxon>Hologalegina</taxon>
        <taxon>IRL clade</taxon>
        <taxon>Trifolieae</taxon>
        <taxon>Trifolium</taxon>
    </lineage>
</organism>
<evidence type="ECO:0000313" key="3">
    <source>
        <dbReference type="Proteomes" id="UP000265520"/>
    </source>
</evidence>
<feature type="compositionally biased region" description="Basic and acidic residues" evidence="1">
    <location>
        <begin position="10"/>
        <end position="29"/>
    </location>
</feature>
<evidence type="ECO:0000313" key="2">
    <source>
        <dbReference type="EMBL" id="MCI91239.1"/>
    </source>
</evidence>
<feature type="non-terminal residue" evidence="2">
    <location>
        <position position="1"/>
    </location>
</feature>
<dbReference type="Proteomes" id="UP000265520">
    <property type="component" value="Unassembled WGS sequence"/>
</dbReference>
<comment type="caution">
    <text evidence="2">The sequence shown here is derived from an EMBL/GenBank/DDBJ whole genome shotgun (WGS) entry which is preliminary data.</text>
</comment>
<evidence type="ECO:0000256" key="1">
    <source>
        <dbReference type="SAM" id="MobiDB-lite"/>
    </source>
</evidence>
<feature type="compositionally biased region" description="Low complexity" evidence="1">
    <location>
        <begin position="56"/>
        <end position="67"/>
    </location>
</feature>
<name>A0A392VUV7_9FABA</name>